<proteinExistence type="inferred from homology"/>
<evidence type="ECO:0000256" key="3">
    <source>
        <dbReference type="ARBA" id="ARBA00022475"/>
    </source>
</evidence>
<feature type="transmembrane region" description="Helical" evidence="7">
    <location>
        <begin position="214"/>
        <end position="236"/>
    </location>
</feature>
<feature type="transmembrane region" description="Helical" evidence="7">
    <location>
        <begin position="387"/>
        <end position="405"/>
    </location>
</feature>
<evidence type="ECO:0000256" key="7">
    <source>
        <dbReference type="SAM" id="Phobius"/>
    </source>
</evidence>
<evidence type="ECO:0000256" key="1">
    <source>
        <dbReference type="ARBA" id="ARBA00004651"/>
    </source>
</evidence>
<dbReference type="Proteomes" id="UP000632222">
    <property type="component" value="Unassembled WGS sequence"/>
</dbReference>
<name>A0ABQ2CZ72_9DEIO</name>
<gene>
    <name evidence="8" type="ORF">GCM10008938_21730</name>
</gene>
<evidence type="ECO:0000313" key="9">
    <source>
        <dbReference type="Proteomes" id="UP000632222"/>
    </source>
</evidence>
<keyword evidence="9" id="KW-1185">Reference proteome</keyword>
<accession>A0ABQ2CZ72</accession>
<evidence type="ECO:0000256" key="4">
    <source>
        <dbReference type="ARBA" id="ARBA00022692"/>
    </source>
</evidence>
<keyword evidence="6 7" id="KW-0472">Membrane</keyword>
<keyword evidence="5 7" id="KW-1133">Transmembrane helix</keyword>
<sequence>MFDRNLISGVLALFGTRVVSLIVPLITIPFLARALHPEEFGKAIAAQSFGILLSVLVEYGFNISATREIAVSRENKPRMTETLQHVYGAKTMLSVVGGLVFMLVGMNYKVFGGDICYPIFSVLYGIALGCYPIWFFQGIDRLPRFSMIELTSKIVAGFLIILLARTFGTGLLVIIIYALSSVVTLVISSLLIMREGFVFSLKPDLRHTLSALKLGWQMFIFRASVSLYSTVTPLILGTIVNPSAVALYGNADKVNRLSLEGFSALTAIVFPRVSRLLQEDAPAARNAVRKILDVGILLGLLIAVVIWFFAPEIIHLILGEKYHSAVPVLRILALSIPFLVMSNILGLQWMIANGHDRQFNSIIISASVLNMILIYPVAFYWSLKGAAFLSVTTEIFIVICMVSYVSQKSISLWRRAQ</sequence>
<feature type="transmembrane region" description="Helical" evidence="7">
    <location>
        <begin position="324"/>
        <end position="347"/>
    </location>
</feature>
<dbReference type="Pfam" id="PF01943">
    <property type="entry name" value="Polysacc_synt"/>
    <property type="match status" value="1"/>
</dbReference>
<dbReference type="EMBL" id="BMOD01000006">
    <property type="protein sequence ID" value="GGJ35330.1"/>
    <property type="molecule type" value="Genomic_DNA"/>
</dbReference>
<dbReference type="PANTHER" id="PTHR30250:SF10">
    <property type="entry name" value="LIPOPOLYSACCHARIDE BIOSYNTHESIS PROTEIN WZXC"/>
    <property type="match status" value="1"/>
</dbReference>
<feature type="transmembrane region" description="Helical" evidence="7">
    <location>
        <begin position="86"/>
        <end position="105"/>
    </location>
</feature>
<dbReference type="InterPro" id="IPR002797">
    <property type="entry name" value="Polysacc_synth"/>
</dbReference>
<comment type="similarity">
    <text evidence="2">Belongs to the polysaccharide synthase family.</text>
</comment>
<keyword evidence="3" id="KW-1003">Cell membrane</keyword>
<feature type="transmembrane region" description="Helical" evidence="7">
    <location>
        <begin position="117"/>
        <end position="136"/>
    </location>
</feature>
<evidence type="ECO:0000256" key="6">
    <source>
        <dbReference type="ARBA" id="ARBA00023136"/>
    </source>
</evidence>
<comment type="subcellular location">
    <subcellularLocation>
        <location evidence="1">Cell membrane</location>
        <topology evidence="1">Multi-pass membrane protein</topology>
    </subcellularLocation>
</comment>
<organism evidence="8 9">
    <name type="scientific">Deinococcus roseus</name>
    <dbReference type="NCBI Taxonomy" id="392414"/>
    <lineage>
        <taxon>Bacteria</taxon>
        <taxon>Thermotogati</taxon>
        <taxon>Deinococcota</taxon>
        <taxon>Deinococci</taxon>
        <taxon>Deinococcales</taxon>
        <taxon>Deinococcaceae</taxon>
        <taxon>Deinococcus</taxon>
    </lineage>
</organism>
<feature type="transmembrane region" description="Helical" evidence="7">
    <location>
        <begin position="44"/>
        <end position="65"/>
    </location>
</feature>
<protein>
    <submittedName>
        <fullName evidence="8">Transporter</fullName>
    </submittedName>
</protein>
<comment type="caution">
    <text evidence="8">The sequence shown here is derived from an EMBL/GenBank/DDBJ whole genome shotgun (WGS) entry which is preliminary data.</text>
</comment>
<feature type="transmembrane region" description="Helical" evidence="7">
    <location>
        <begin position="7"/>
        <end position="32"/>
    </location>
</feature>
<reference evidence="9" key="1">
    <citation type="journal article" date="2019" name="Int. J. Syst. Evol. Microbiol.">
        <title>The Global Catalogue of Microorganisms (GCM) 10K type strain sequencing project: providing services to taxonomists for standard genome sequencing and annotation.</title>
        <authorList>
            <consortium name="The Broad Institute Genomics Platform"/>
            <consortium name="The Broad Institute Genome Sequencing Center for Infectious Disease"/>
            <person name="Wu L."/>
            <person name="Ma J."/>
        </authorList>
    </citation>
    <scope>NUCLEOTIDE SEQUENCE [LARGE SCALE GENOMIC DNA]</scope>
    <source>
        <strain evidence="9">JCM 14370</strain>
    </source>
</reference>
<feature type="transmembrane region" description="Helical" evidence="7">
    <location>
        <begin position="359"/>
        <end position="381"/>
    </location>
</feature>
<feature type="transmembrane region" description="Helical" evidence="7">
    <location>
        <begin position="294"/>
        <end position="318"/>
    </location>
</feature>
<evidence type="ECO:0000256" key="2">
    <source>
        <dbReference type="ARBA" id="ARBA00007430"/>
    </source>
</evidence>
<feature type="transmembrane region" description="Helical" evidence="7">
    <location>
        <begin position="174"/>
        <end position="193"/>
    </location>
</feature>
<dbReference type="InterPro" id="IPR050833">
    <property type="entry name" value="Poly_Biosynth_Transport"/>
</dbReference>
<evidence type="ECO:0000313" key="8">
    <source>
        <dbReference type="EMBL" id="GGJ35330.1"/>
    </source>
</evidence>
<keyword evidence="4 7" id="KW-0812">Transmembrane</keyword>
<evidence type="ECO:0000256" key="5">
    <source>
        <dbReference type="ARBA" id="ARBA00022989"/>
    </source>
</evidence>
<dbReference type="PANTHER" id="PTHR30250">
    <property type="entry name" value="PST FAMILY PREDICTED COLANIC ACID TRANSPORTER"/>
    <property type="match status" value="1"/>
</dbReference>